<keyword evidence="6" id="KW-1185">Reference proteome</keyword>
<dbReference type="InterPro" id="IPR001394">
    <property type="entry name" value="Peptidase_C19_UCH"/>
</dbReference>
<feature type="region of interest" description="Disordered" evidence="2">
    <location>
        <begin position="930"/>
        <end position="984"/>
    </location>
</feature>
<feature type="compositionally biased region" description="Basic and acidic residues" evidence="2">
    <location>
        <begin position="1491"/>
        <end position="1505"/>
    </location>
</feature>
<protein>
    <submittedName>
        <fullName evidence="5">Ubiquitin specific peptidase 15</fullName>
    </submittedName>
</protein>
<organism evidence="5 6">
    <name type="scientific">Reticulomyxa filosa</name>
    <dbReference type="NCBI Taxonomy" id="46433"/>
    <lineage>
        <taxon>Eukaryota</taxon>
        <taxon>Sar</taxon>
        <taxon>Rhizaria</taxon>
        <taxon>Retaria</taxon>
        <taxon>Foraminifera</taxon>
        <taxon>Monothalamids</taxon>
        <taxon>Reticulomyxidae</taxon>
        <taxon>Reticulomyxa</taxon>
    </lineage>
</organism>
<dbReference type="InterPro" id="IPR018200">
    <property type="entry name" value="USP_CS"/>
</dbReference>
<dbReference type="Gene3D" id="3.30.2230.10">
    <property type="entry name" value="DUSP-like"/>
    <property type="match status" value="1"/>
</dbReference>
<dbReference type="PROSITE" id="PS00972">
    <property type="entry name" value="USP_1"/>
    <property type="match status" value="1"/>
</dbReference>
<dbReference type="Gene3D" id="3.90.70.10">
    <property type="entry name" value="Cysteine proteinases"/>
    <property type="match status" value="2"/>
</dbReference>
<dbReference type="InterPro" id="IPR038765">
    <property type="entry name" value="Papain-like_cys_pep_sf"/>
</dbReference>
<dbReference type="PROSITE" id="PS00973">
    <property type="entry name" value="USP_2"/>
    <property type="match status" value="1"/>
</dbReference>
<dbReference type="Proteomes" id="UP000023152">
    <property type="component" value="Unassembled WGS sequence"/>
</dbReference>
<dbReference type="GO" id="GO:0004843">
    <property type="term" value="F:cysteine-type deubiquitinase activity"/>
    <property type="evidence" value="ECO:0007669"/>
    <property type="project" value="InterPro"/>
</dbReference>
<evidence type="ECO:0000256" key="2">
    <source>
        <dbReference type="SAM" id="MobiDB-lite"/>
    </source>
</evidence>
<dbReference type="InterPro" id="IPR018247">
    <property type="entry name" value="EF_Hand_1_Ca_BS"/>
</dbReference>
<feature type="compositionally biased region" description="Polar residues" evidence="2">
    <location>
        <begin position="1443"/>
        <end position="1460"/>
    </location>
</feature>
<gene>
    <name evidence="5" type="ORF">RFI_30592</name>
</gene>
<evidence type="ECO:0000313" key="6">
    <source>
        <dbReference type="Proteomes" id="UP000023152"/>
    </source>
</evidence>
<dbReference type="InterPro" id="IPR050185">
    <property type="entry name" value="Ub_carboxyl-term_hydrolase"/>
</dbReference>
<dbReference type="InterPro" id="IPR006615">
    <property type="entry name" value="Pept_C19_DUSP"/>
</dbReference>
<accession>X6LZM5</accession>
<sequence length="2108" mass="242543">MFDIGMRDQLRFEQVEEILSILVELQTSFGKRSPSSLLRELFAFNSDKFLSEKGSTREAPESSNRPMAAIISPNRFNSSTHEQREFFCVHLKKGSMTKSRLKKKRMKNITKKKIKKKEKDKEKDKDKDKEKGSELNVIQSSDKETNESKKEEVNGEYILPNPPPLPQDVITLEQFVHWCEFYEWKHMSAGNGLLSWLVYDLSNLLDCQLQAKAKLKSAAKEWQNTHHYIWNEDISHFSNQISSFFQRELGLRSNDEVSIFDSLSLPSKQSPLAIATVHSDITRDHIAFNLCGDIYHASVLTHCYHFSIWQVARLFNGWFNNLSICQYNNGQYLTYPQFAQVFDEFWKKERFNSSLKKFIFSGLDGNRNKKVEFKDFIFASAVIFGKAEQTIDYAHMLFNSFESNYDNALSENDVTNYLSTACDLFGSEQAYKLTEDISTTNVEMTKLSELANQIAQTFGSKLTLKKNKKKQTFPNQIRFNLYVQTHINILKKRNEHGELTMNVSQFVRYLEHLHKNECKQQCKKYLDLLFESIAQFTMVVLGLHPPHASYERAVITQLLADHYDVVDSLEFPAFEEYGDVYYLIHKPWWDVWATALDLEFVSLFFLYKTRSDGRVNVVSQRDTHDPEQLPLDASLPGMIDNTSLVGGFKDVFQFRTGLEANRDYVAVPPVVWNTLSQWYGGGPALMANIVGVSVTGPSLSAKVGAETEAEAGVSNGSDKTDDTLQYISYLEIYPLRIHIHTKTNPIVFDHARSRMEQMKMEEDFKAFSDENEKARQKEEELELEMKDEKKEEKKDDGQQEMLVDAIPTLMRSMSWFESYQKQQNKEKIVHVDNGMYYQWDLLFSQHTSMAYIVEILARYDHIVRAAVVNNAPLQMQHLRLWDLKGRKELVVKQHQGGLLQISTESLAYSALMGDNQWCCGQALCGAKQKKKDTPEQNNPGSSLNPNSSSDPNKTASNDNNTNIANSRPSSSSSNEQKDKESQHTAHSILLLNEVTTLQQAKIEINGYLYLEVTEANGKWTGVQGLHSTLNQADHYENNNEQEKIEIHIDVKVEETTSTTDPAISKDKSIAQVNSSQSLTTEDIQKLNLSFGIIGLRNMGNTCYLNAALQCLSHTTPLTEYFLSKVFINELNKFKKFDDDPDYWRVPLAVGALFNQMWSSQSFSTHMPRNVKTAVTLVNPLFEGHEQHDSQEALQALLTGIHEGLNRVKVSFEKPYVPIEDSNGRPDETVAKEHWECHMQREQSVIVNLCEGQYKNTLKCNECGRVNNKFEPYQMLSLPIPEISDIFLNVIVHYYHPYRKPVRYNFRLTQNTNIRGVVRRVSHLTGIAPHLLVPAHIVSNAIRQFISLDKSVQGIQLHDIVVLLRANILLHFICLYQHGVQSAPLGIRPGGHFDVYDHSNTWCEVEVLDMKLFEDVYNHYIDEHPNEAKQCNCVRLQPFKKQMSATTQNENRLQDEASASTIADPAQTKTRSDFLKAVLGPSSTQQQSPSNTDEKTPSKEKVSTDVKTTDELRGKWMIRIHYLNTDAQSDEWIPYDSPRIQVLGTKVKSVSPQHKYQLAQIDIPYHVLPLRCIHRRVVPQRNWFIRESEPHPFGLPVMLFLPKKGFTANDLYHMIWNLIQFRYLNGIQIKTSNETVSKKSGQSRPPGQKASDLFNSLANSYYYIFGNLMQETNKKRTNAVNSKETTLCPSRVWWTDGCAQTELPFVLKRVDMLGKKCYRCTWDKYCSGCIIPYCLHTTINSIQPIESTSSDEKTEANNRDEHMELLEFDEQKEYLAIDWDESFFKCFLQSRIEKEIVDAGMDVDEIVTAVNTKTNASSSSNNSSQNAVQKNDTKTNQSNQRDIFQKQMREYSNWNTQFSHHTQLVFENVLEHSSVQEHIHIVNKPISIGDCIREYQKEEKQPDHNGGKIDTNVEYLLKYFDMEPFVVPRKKGLPKQKEEKEKTEEKQTNEAYPDTLNVNDENNVPTTYHLFGVVHHYGRSGGGHYVANCLCRDLTHPNSTIKKWYLFDDHRVRQISSLDVKAKTAYLLFYLRSDYCEKDRELMEYFVHQTKEGSASGPFNKSKEVMDILSYLPAQIKQMVGEELSEEQKKLFESEGVKNMSFMDSCVIM</sequence>
<dbReference type="PROSITE" id="PS00018">
    <property type="entry name" value="EF_HAND_1"/>
    <property type="match status" value="1"/>
</dbReference>
<dbReference type="Pfam" id="PF00443">
    <property type="entry name" value="UCH"/>
    <property type="match status" value="2"/>
</dbReference>
<evidence type="ECO:0000256" key="1">
    <source>
        <dbReference type="ARBA" id="ARBA00022837"/>
    </source>
</evidence>
<dbReference type="SUPFAM" id="SSF54001">
    <property type="entry name" value="Cysteine proteinases"/>
    <property type="match status" value="1"/>
</dbReference>
<feature type="region of interest" description="Disordered" evidence="2">
    <location>
        <begin position="1929"/>
        <end position="1958"/>
    </location>
</feature>
<feature type="region of interest" description="Disordered" evidence="2">
    <location>
        <begin position="764"/>
        <end position="798"/>
    </location>
</feature>
<feature type="compositionally biased region" description="Basic residues" evidence="2">
    <location>
        <begin position="97"/>
        <end position="116"/>
    </location>
</feature>
<dbReference type="GO" id="GO:0016579">
    <property type="term" value="P:protein deubiquitination"/>
    <property type="evidence" value="ECO:0007669"/>
    <property type="project" value="InterPro"/>
</dbReference>
<dbReference type="EMBL" id="ASPP01026783">
    <property type="protein sequence ID" value="ETO06801.1"/>
    <property type="molecule type" value="Genomic_DNA"/>
</dbReference>
<dbReference type="PROSITE" id="PS50235">
    <property type="entry name" value="USP_3"/>
    <property type="match status" value="1"/>
</dbReference>
<dbReference type="InterPro" id="IPR028889">
    <property type="entry name" value="USP"/>
</dbReference>
<feature type="compositionally biased region" description="Low complexity" evidence="2">
    <location>
        <begin position="1812"/>
        <end position="1829"/>
    </location>
</feature>
<evidence type="ECO:0000259" key="4">
    <source>
        <dbReference type="PROSITE" id="PS51283"/>
    </source>
</evidence>
<dbReference type="InterPro" id="IPR035927">
    <property type="entry name" value="DUSP-like_sf"/>
</dbReference>
<dbReference type="Gene3D" id="1.10.238.10">
    <property type="entry name" value="EF-hand"/>
    <property type="match status" value="1"/>
</dbReference>
<dbReference type="SUPFAM" id="SSF47473">
    <property type="entry name" value="EF-hand"/>
    <property type="match status" value="1"/>
</dbReference>
<feature type="compositionally biased region" description="Low complexity" evidence="2">
    <location>
        <begin position="1480"/>
        <end position="1489"/>
    </location>
</feature>
<feature type="domain" description="USP" evidence="3">
    <location>
        <begin position="1093"/>
        <end position="2032"/>
    </location>
</feature>
<feature type="region of interest" description="Disordered" evidence="2">
    <location>
        <begin position="97"/>
        <end position="160"/>
    </location>
</feature>
<feature type="compositionally biased region" description="Basic and acidic residues" evidence="2">
    <location>
        <begin position="764"/>
        <end position="797"/>
    </location>
</feature>
<dbReference type="SUPFAM" id="SSF143791">
    <property type="entry name" value="DUSP-like"/>
    <property type="match status" value="1"/>
</dbReference>
<dbReference type="PANTHER" id="PTHR21646">
    <property type="entry name" value="UBIQUITIN CARBOXYL-TERMINAL HYDROLASE"/>
    <property type="match status" value="1"/>
</dbReference>
<keyword evidence="1" id="KW-0106">Calcium</keyword>
<proteinExistence type="predicted"/>
<dbReference type="InterPro" id="IPR011992">
    <property type="entry name" value="EF-hand-dom_pair"/>
</dbReference>
<feature type="compositionally biased region" description="Basic and acidic residues" evidence="2">
    <location>
        <begin position="141"/>
        <end position="153"/>
    </location>
</feature>
<evidence type="ECO:0000259" key="3">
    <source>
        <dbReference type="PROSITE" id="PS50235"/>
    </source>
</evidence>
<feature type="domain" description="DUSP" evidence="4">
    <location>
        <begin position="546"/>
        <end position="691"/>
    </location>
</feature>
<dbReference type="Pfam" id="PF06337">
    <property type="entry name" value="DUSP"/>
    <property type="match status" value="1"/>
</dbReference>
<evidence type="ECO:0000313" key="5">
    <source>
        <dbReference type="EMBL" id="ETO06801.1"/>
    </source>
</evidence>
<feature type="region of interest" description="Disordered" evidence="2">
    <location>
        <begin position="1812"/>
        <end position="1838"/>
    </location>
</feature>
<feature type="compositionally biased region" description="Basic and acidic residues" evidence="2">
    <location>
        <begin position="117"/>
        <end position="133"/>
    </location>
</feature>
<comment type="caution">
    <text evidence="5">The sequence shown here is derived from an EMBL/GenBank/DDBJ whole genome shotgun (WGS) entry which is preliminary data.</text>
</comment>
<reference evidence="5 6" key="1">
    <citation type="journal article" date="2013" name="Curr. Biol.">
        <title>The Genome of the Foraminiferan Reticulomyxa filosa.</title>
        <authorList>
            <person name="Glockner G."/>
            <person name="Hulsmann N."/>
            <person name="Schleicher M."/>
            <person name="Noegel A.A."/>
            <person name="Eichinger L."/>
            <person name="Gallinger C."/>
            <person name="Pawlowski J."/>
            <person name="Sierra R."/>
            <person name="Euteneuer U."/>
            <person name="Pillet L."/>
            <person name="Moustafa A."/>
            <person name="Platzer M."/>
            <person name="Groth M."/>
            <person name="Szafranski K."/>
            <person name="Schliwa M."/>
        </authorList>
    </citation>
    <scope>NUCLEOTIDE SEQUENCE [LARGE SCALE GENOMIC DNA]</scope>
</reference>
<dbReference type="OrthoDB" id="73004at2759"/>
<feature type="compositionally biased region" description="Basic and acidic residues" evidence="2">
    <location>
        <begin position="1934"/>
        <end position="1947"/>
    </location>
</feature>
<name>X6LZM5_RETFI</name>
<feature type="region of interest" description="Disordered" evidence="2">
    <location>
        <begin position="1443"/>
        <end position="1465"/>
    </location>
</feature>
<feature type="region of interest" description="Disordered" evidence="2">
    <location>
        <begin position="1479"/>
        <end position="1505"/>
    </location>
</feature>
<dbReference type="SMART" id="SM00695">
    <property type="entry name" value="DUSP"/>
    <property type="match status" value="1"/>
</dbReference>
<feature type="compositionally biased region" description="Polar residues" evidence="2">
    <location>
        <begin position="953"/>
        <end position="968"/>
    </location>
</feature>
<feature type="compositionally biased region" description="Low complexity" evidence="2">
    <location>
        <begin position="937"/>
        <end position="952"/>
    </location>
</feature>
<dbReference type="PROSITE" id="PS51283">
    <property type="entry name" value="DUSP"/>
    <property type="match status" value="1"/>
</dbReference>